<evidence type="ECO:0000256" key="1">
    <source>
        <dbReference type="SAM" id="MobiDB-lite"/>
    </source>
</evidence>
<accession>A0A0B2V6Q4</accession>
<name>A0A0B2V6Q4_TOXCA</name>
<feature type="region of interest" description="Disordered" evidence="1">
    <location>
        <begin position="80"/>
        <end position="104"/>
    </location>
</feature>
<feature type="non-terminal residue" evidence="3">
    <location>
        <position position="104"/>
    </location>
</feature>
<reference evidence="4" key="2">
    <citation type="submission" date="2018-11" db="EMBL/GenBank/DDBJ databases">
        <authorList>
            <consortium name="Pathogen Informatics"/>
        </authorList>
    </citation>
    <scope>NUCLEOTIDE SEQUENCE [LARGE SCALE GENOMIC DNA]</scope>
</reference>
<feature type="transmembrane region" description="Helical" evidence="2">
    <location>
        <begin position="6"/>
        <end position="26"/>
    </location>
</feature>
<evidence type="ECO:0000313" key="5">
    <source>
        <dbReference type="Proteomes" id="UP000031036"/>
    </source>
</evidence>
<evidence type="ECO:0000313" key="3">
    <source>
        <dbReference type="EMBL" id="KHN77179.1"/>
    </source>
</evidence>
<keyword evidence="2" id="KW-0812">Transmembrane</keyword>
<gene>
    <name evidence="3" type="ORF">Tcan_00697</name>
    <name evidence="4" type="ORF">TCNE_LOCUS7912</name>
</gene>
<evidence type="ECO:0000256" key="2">
    <source>
        <dbReference type="SAM" id="Phobius"/>
    </source>
</evidence>
<sequence>MGQYKHHMGVFLIFGKLMYLYSINIWTIRIFNKDTWTVWIMYKYEHLDNMDSVQYAHLGNTDSIRYGNDDNMDSVRYRNEDNTDSMRYGNGENTDSVRYGHVYG</sequence>
<reference evidence="3 5" key="1">
    <citation type="submission" date="2014-11" db="EMBL/GenBank/DDBJ databases">
        <title>Genetic blueprint of the zoonotic pathogen Toxocara canis.</title>
        <authorList>
            <person name="Zhu X.-Q."/>
            <person name="Korhonen P.K."/>
            <person name="Cai H."/>
            <person name="Young N.D."/>
            <person name="Nejsum P."/>
            <person name="von Samson-Himmelstjerna G."/>
            <person name="Boag P.R."/>
            <person name="Tan P."/>
            <person name="Li Q."/>
            <person name="Min J."/>
            <person name="Yang Y."/>
            <person name="Wang X."/>
            <person name="Fang X."/>
            <person name="Hall R.S."/>
            <person name="Hofmann A."/>
            <person name="Sternberg P.W."/>
            <person name="Jex A.R."/>
            <person name="Gasser R.B."/>
        </authorList>
    </citation>
    <scope>NUCLEOTIDE SEQUENCE [LARGE SCALE GENOMIC DNA]</scope>
    <source>
        <strain evidence="3">PN_DK_2014</strain>
    </source>
</reference>
<evidence type="ECO:0000313" key="4">
    <source>
        <dbReference type="EMBL" id="VDM39233.1"/>
    </source>
</evidence>
<dbReference type="AlphaFoldDB" id="A0A0B2V6Q4"/>
<dbReference type="EMBL" id="UYWY01019784">
    <property type="protein sequence ID" value="VDM39233.1"/>
    <property type="molecule type" value="Genomic_DNA"/>
</dbReference>
<keyword evidence="2" id="KW-0472">Membrane</keyword>
<keyword evidence="2" id="KW-1133">Transmembrane helix</keyword>
<keyword evidence="5" id="KW-1185">Reference proteome</keyword>
<dbReference type="EMBL" id="JPKZ01002354">
    <property type="protein sequence ID" value="KHN77179.1"/>
    <property type="molecule type" value="Genomic_DNA"/>
</dbReference>
<organism evidence="3 5">
    <name type="scientific">Toxocara canis</name>
    <name type="common">Canine roundworm</name>
    <dbReference type="NCBI Taxonomy" id="6265"/>
    <lineage>
        <taxon>Eukaryota</taxon>
        <taxon>Metazoa</taxon>
        <taxon>Ecdysozoa</taxon>
        <taxon>Nematoda</taxon>
        <taxon>Chromadorea</taxon>
        <taxon>Rhabditida</taxon>
        <taxon>Spirurina</taxon>
        <taxon>Ascaridomorpha</taxon>
        <taxon>Ascaridoidea</taxon>
        <taxon>Toxocaridae</taxon>
        <taxon>Toxocara</taxon>
    </lineage>
</organism>
<dbReference type="Proteomes" id="UP000031036">
    <property type="component" value="Unassembled WGS sequence"/>
</dbReference>
<protein>
    <submittedName>
        <fullName evidence="3">Uncharacterized protein</fullName>
    </submittedName>
</protein>
<proteinExistence type="predicted"/>